<sequence>MKKVFLLLLATIALSSCVTRSYYVETGSIDYSQYTKEGFFMTEASSVSFNYEPVASVYTIVYSGEDKEWAKKHKSKENPFPSNRRRASYSDGIDAIYKDAVSKGANGIVGLKYHTIYTKDGLLDHVYVEGMAIKKNKCFISPI</sequence>
<evidence type="ECO:0000313" key="3">
    <source>
        <dbReference type="Proteomes" id="UP000533637"/>
    </source>
</evidence>
<dbReference type="PROSITE" id="PS51257">
    <property type="entry name" value="PROKAR_LIPOPROTEIN"/>
    <property type="match status" value="1"/>
</dbReference>
<reference evidence="2 3" key="1">
    <citation type="submission" date="2020-08" db="EMBL/GenBank/DDBJ databases">
        <title>Genomic Encyclopedia of Type Strains, Phase IV (KMG-IV): sequencing the most valuable type-strain genomes for metagenomic binning, comparative biology and taxonomic classification.</title>
        <authorList>
            <person name="Goeker M."/>
        </authorList>
    </citation>
    <scope>NUCLEOTIDE SEQUENCE [LARGE SCALE GENOMIC DNA]</scope>
    <source>
        <strain evidence="2 3">DSM 102983</strain>
    </source>
</reference>
<gene>
    <name evidence="2" type="ORF">GGQ57_002569</name>
</gene>
<comment type="caution">
    <text evidence="2">The sequence shown here is derived from an EMBL/GenBank/DDBJ whole genome shotgun (WGS) entry which is preliminary data.</text>
</comment>
<dbReference type="Proteomes" id="UP000533637">
    <property type="component" value="Unassembled WGS sequence"/>
</dbReference>
<dbReference type="RefSeq" id="WP_183671066.1">
    <property type="nucleotide sequence ID" value="NZ_BMPB01000012.1"/>
</dbReference>
<protein>
    <recommendedName>
        <fullName evidence="4">Lipoprotein</fullName>
    </recommendedName>
</protein>
<keyword evidence="3" id="KW-1185">Reference proteome</keyword>
<feature type="chain" id="PRO_5046382829" description="Lipoprotein" evidence="1">
    <location>
        <begin position="22"/>
        <end position="143"/>
    </location>
</feature>
<proteinExistence type="predicted"/>
<evidence type="ECO:0000313" key="2">
    <source>
        <dbReference type="EMBL" id="MBB4622669.1"/>
    </source>
</evidence>
<organism evidence="2 3">
    <name type="scientific">Parabacteroides faecis</name>
    <dbReference type="NCBI Taxonomy" id="1217282"/>
    <lineage>
        <taxon>Bacteria</taxon>
        <taxon>Pseudomonadati</taxon>
        <taxon>Bacteroidota</taxon>
        <taxon>Bacteroidia</taxon>
        <taxon>Bacteroidales</taxon>
        <taxon>Tannerellaceae</taxon>
        <taxon>Parabacteroides</taxon>
    </lineage>
</organism>
<dbReference type="EMBL" id="JACHOC010000004">
    <property type="protein sequence ID" value="MBB4622669.1"/>
    <property type="molecule type" value="Genomic_DNA"/>
</dbReference>
<accession>A0ABR6KMQ2</accession>
<name>A0ABR6KMQ2_9BACT</name>
<keyword evidence="1" id="KW-0732">Signal</keyword>
<evidence type="ECO:0000256" key="1">
    <source>
        <dbReference type="SAM" id="SignalP"/>
    </source>
</evidence>
<feature type="signal peptide" evidence="1">
    <location>
        <begin position="1"/>
        <end position="21"/>
    </location>
</feature>
<evidence type="ECO:0008006" key="4">
    <source>
        <dbReference type="Google" id="ProtNLM"/>
    </source>
</evidence>